<dbReference type="GO" id="GO:0015935">
    <property type="term" value="C:small ribosomal subunit"/>
    <property type="evidence" value="ECO:0007669"/>
    <property type="project" value="TreeGrafter"/>
</dbReference>
<evidence type="ECO:0000313" key="10">
    <source>
        <dbReference type="Proteomes" id="UP000741282"/>
    </source>
</evidence>
<evidence type="ECO:0000256" key="4">
    <source>
        <dbReference type="ARBA" id="ARBA00022884"/>
    </source>
</evidence>
<dbReference type="GO" id="GO:0008270">
    <property type="term" value="F:zinc ion binding"/>
    <property type="evidence" value="ECO:0007669"/>
    <property type="project" value="UniProtKB-UniRule"/>
</dbReference>
<dbReference type="PANTHER" id="PTHR19836">
    <property type="entry name" value="30S RIBOSOMAL PROTEIN S14"/>
    <property type="match status" value="1"/>
</dbReference>
<reference evidence="9" key="2">
    <citation type="journal article" date="2021" name="Microbiome">
        <title>Successional dynamics and alternative stable states in a saline activated sludge microbial community over 9 years.</title>
        <authorList>
            <person name="Wang Y."/>
            <person name="Ye J."/>
            <person name="Ju F."/>
            <person name="Liu L."/>
            <person name="Boyd J.A."/>
            <person name="Deng Y."/>
            <person name="Parks D.H."/>
            <person name="Jiang X."/>
            <person name="Yin X."/>
            <person name="Woodcroft B.J."/>
            <person name="Tyson G.W."/>
            <person name="Hugenholtz P."/>
            <person name="Polz M.F."/>
            <person name="Zhang T."/>
        </authorList>
    </citation>
    <scope>NUCLEOTIDE SEQUENCE</scope>
    <source>
        <strain evidence="9">HKST-UBA17</strain>
    </source>
</reference>
<comment type="subunit">
    <text evidence="8">Part of the 30S ribosomal subunit. Contacts proteins S3 and S10.</text>
</comment>
<keyword evidence="3 8" id="KW-0862">Zinc</keyword>
<comment type="caution">
    <text evidence="9">The sequence shown here is derived from an EMBL/GenBank/DDBJ whole genome shotgun (WGS) entry which is preliminary data.</text>
</comment>
<evidence type="ECO:0000313" key="9">
    <source>
        <dbReference type="EMBL" id="MCA9376678.1"/>
    </source>
</evidence>
<dbReference type="InterPro" id="IPR018271">
    <property type="entry name" value="Ribosomal_uS14_CS"/>
</dbReference>
<accession>A0A955I903</accession>
<feature type="binding site" evidence="8">
    <location>
        <position position="43"/>
    </location>
    <ligand>
        <name>Zn(2+)</name>
        <dbReference type="ChEBI" id="CHEBI:29105"/>
    </ligand>
</feature>
<evidence type="ECO:0000256" key="2">
    <source>
        <dbReference type="ARBA" id="ARBA00022730"/>
    </source>
</evidence>
<comment type="similarity">
    <text evidence="8">Belongs to the universal ribosomal protein uS14 family. Zinc-binding uS14 subfamily.</text>
</comment>
<protein>
    <recommendedName>
        <fullName evidence="7 8">Small ribosomal subunit protein uS14</fullName>
    </recommendedName>
</protein>
<feature type="binding site" evidence="8">
    <location>
        <position position="27"/>
    </location>
    <ligand>
        <name>Zn(2+)</name>
        <dbReference type="ChEBI" id="CHEBI:29105"/>
    </ligand>
</feature>
<comment type="function">
    <text evidence="8">Binds 16S rRNA, required for the assembly of 30S particles and may also be responsible for determining the conformation of the 16S rRNA at the A site.</text>
</comment>
<reference evidence="9" key="1">
    <citation type="submission" date="2020-04" db="EMBL/GenBank/DDBJ databases">
        <authorList>
            <person name="Zhang T."/>
        </authorList>
    </citation>
    <scope>NUCLEOTIDE SEQUENCE</scope>
    <source>
        <strain evidence="9">HKST-UBA17</strain>
    </source>
</reference>
<dbReference type="NCBIfam" id="NF005974">
    <property type="entry name" value="PRK08061.1"/>
    <property type="match status" value="1"/>
</dbReference>
<dbReference type="EMBL" id="JAGQLN010000006">
    <property type="protein sequence ID" value="MCA9376678.1"/>
    <property type="molecule type" value="Genomic_DNA"/>
</dbReference>
<dbReference type="GO" id="GO:0006412">
    <property type="term" value="P:translation"/>
    <property type="evidence" value="ECO:0007669"/>
    <property type="project" value="UniProtKB-UniRule"/>
</dbReference>
<feature type="binding site" evidence="8">
    <location>
        <position position="30"/>
    </location>
    <ligand>
        <name>Zn(2+)</name>
        <dbReference type="ChEBI" id="CHEBI:29105"/>
    </ligand>
</feature>
<dbReference type="SUPFAM" id="SSF57716">
    <property type="entry name" value="Glucocorticoid receptor-like (DNA-binding domain)"/>
    <property type="match status" value="1"/>
</dbReference>
<dbReference type="PANTHER" id="PTHR19836:SF19">
    <property type="entry name" value="SMALL RIBOSOMAL SUBUNIT PROTEIN US14M"/>
    <property type="match status" value="1"/>
</dbReference>
<dbReference type="Proteomes" id="UP000741282">
    <property type="component" value="Unassembled WGS sequence"/>
</dbReference>
<evidence type="ECO:0000256" key="1">
    <source>
        <dbReference type="ARBA" id="ARBA00022723"/>
    </source>
</evidence>
<dbReference type="AlphaFoldDB" id="A0A955I903"/>
<dbReference type="HAMAP" id="MF_01364_B">
    <property type="entry name" value="Ribosomal_uS14_2_B"/>
    <property type="match status" value="1"/>
</dbReference>
<evidence type="ECO:0000256" key="3">
    <source>
        <dbReference type="ARBA" id="ARBA00022833"/>
    </source>
</evidence>
<gene>
    <name evidence="8" type="primary">rpsZ</name>
    <name evidence="8" type="synonym">rpsN</name>
    <name evidence="9" type="ORF">KC685_02030</name>
</gene>
<sequence>MAKKSKVVQQRRYQLKQKHSTKAYNRCMVCGRSRGYIREFGLCRICFRQMAHEGQIPGVKKAIW</sequence>
<evidence type="ECO:0000256" key="7">
    <source>
        <dbReference type="ARBA" id="ARBA00035167"/>
    </source>
</evidence>
<keyword evidence="4 8" id="KW-0694">RNA-binding</keyword>
<dbReference type="GO" id="GO:0003735">
    <property type="term" value="F:structural constituent of ribosome"/>
    <property type="evidence" value="ECO:0007669"/>
    <property type="project" value="InterPro"/>
</dbReference>
<organism evidence="9 10">
    <name type="scientific">Candidatus Dojkabacteria bacterium</name>
    <dbReference type="NCBI Taxonomy" id="2099670"/>
    <lineage>
        <taxon>Bacteria</taxon>
        <taxon>Candidatus Dojkabacteria</taxon>
    </lineage>
</organism>
<feature type="binding site" evidence="8">
    <location>
        <position position="46"/>
    </location>
    <ligand>
        <name>Zn(2+)</name>
        <dbReference type="ChEBI" id="CHEBI:29105"/>
    </ligand>
</feature>
<dbReference type="Pfam" id="PF00253">
    <property type="entry name" value="Ribosomal_S14"/>
    <property type="match status" value="1"/>
</dbReference>
<evidence type="ECO:0000256" key="5">
    <source>
        <dbReference type="ARBA" id="ARBA00022980"/>
    </source>
</evidence>
<evidence type="ECO:0000256" key="6">
    <source>
        <dbReference type="ARBA" id="ARBA00023274"/>
    </source>
</evidence>
<dbReference type="InterPro" id="IPR023053">
    <property type="entry name" value="Ribosomal_uS14_bact"/>
</dbReference>
<dbReference type="InterPro" id="IPR001209">
    <property type="entry name" value="Ribosomal_uS14"/>
</dbReference>
<comment type="cofactor">
    <cofactor evidence="8">
        <name>Zn(2+)</name>
        <dbReference type="ChEBI" id="CHEBI:29105"/>
    </cofactor>
    <text evidence="8">Binds 1 zinc ion per subunit.</text>
</comment>
<dbReference type="GO" id="GO:0019843">
    <property type="term" value="F:rRNA binding"/>
    <property type="evidence" value="ECO:0007669"/>
    <property type="project" value="UniProtKB-UniRule"/>
</dbReference>
<keyword evidence="1 8" id="KW-0479">Metal-binding</keyword>
<proteinExistence type="inferred from homology"/>
<keyword evidence="6 8" id="KW-0687">Ribonucleoprotein</keyword>
<evidence type="ECO:0000256" key="8">
    <source>
        <dbReference type="HAMAP-Rule" id="MF_01364"/>
    </source>
</evidence>
<dbReference type="GO" id="GO:0005737">
    <property type="term" value="C:cytoplasm"/>
    <property type="evidence" value="ECO:0007669"/>
    <property type="project" value="UniProtKB-ARBA"/>
</dbReference>
<keyword evidence="2 8" id="KW-0699">rRNA-binding</keyword>
<dbReference type="PROSITE" id="PS00527">
    <property type="entry name" value="RIBOSOMAL_S14"/>
    <property type="match status" value="1"/>
</dbReference>
<keyword evidence="5 8" id="KW-0689">Ribosomal protein</keyword>
<name>A0A955I903_9BACT</name>
<dbReference type="Gene3D" id="4.10.830.10">
    <property type="entry name" value="30s Ribosomal Protein S14, Chain N"/>
    <property type="match status" value="1"/>
</dbReference>
<dbReference type="InterPro" id="IPR043140">
    <property type="entry name" value="Ribosomal_uS14_sf"/>
</dbReference>